<keyword evidence="6 10" id="KW-0865">Zymogen</keyword>
<evidence type="ECO:0000256" key="2">
    <source>
        <dbReference type="ARBA" id="ARBA00022793"/>
    </source>
</evidence>
<proteinExistence type="inferred from homology"/>
<evidence type="ECO:0000256" key="10">
    <source>
        <dbReference type="HAMAP-Rule" id="MF_00464"/>
    </source>
</evidence>
<comment type="PTM">
    <text evidence="10">Is synthesized initially as an inactive proenzyme. Formation of the active enzyme involves a self-maturation process in which the active site pyruvoyl group is generated from an internal serine residue via an autocatalytic post-translational modification. Two non-identical subunits are generated from the proenzyme in this reaction, and the pyruvate is formed at the N-terminus of the alpha chain, which is derived from the carboxyl end of the proenzyme. The post-translation cleavage follows an unusual pathway, termed non-hydrolytic serinolysis, in which the side chain hydroxyl group of the serine supplies its oxygen atom to form the C-terminus of the beta chain, while the remainder of the serine residue undergoes an oxidative deamination to produce ammonia and the pyruvoyl group blocking the N-terminus of the alpha chain.</text>
</comment>
<dbReference type="Gene3D" id="3.30.160.750">
    <property type="match status" value="1"/>
</dbReference>
<dbReference type="UniPathway" id="UPA00331">
    <property type="reaction ID" value="UER00451"/>
</dbReference>
<comment type="subunit">
    <text evidence="10">Heterotetramer of two alpha and two beta chains arranged as a dimer of alpha/beta heterodimers.</text>
</comment>
<comment type="function">
    <text evidence="10">Catalyzes the decarboxylation of S-adenosylmethionine to S-adenosylmethioninamine (dcAdoMet), the propylamine donor required for the synthesis of the polyamines spermine and spermidine from the diamine putrescine.</text>
</comment>
<keyword evidence="4 10" id="KW-0745">Spermidine biosynthesis</keyword>
<evidence type="ECO:0000256" key="11">
    <source>
        <dbReference type="SAM" id="MobiDB-lite"/>
    </source>
</evidence>
<dbReference type="InterPro" id="IPR016067">
    <property type="entry name" value="S-AdoMet_deCO2ase_core"/>
</dbReference>
<dbReference type="GO" id="GO:0008295">
    <property type="term" value="P:spermidine biosynthetic process"/>
    <property type="evidence" value="ECO:0007669"/>
    <property type="project" value="UniProtKB-UniRule"/>
</dbReference>
<keyword evidence="5 10" id="KW-0620">Polyamine biosynthesis</keyword>
<dbReference type="Pfam" id="PF02675">
    <property type="entry name" value="AdoMet_dc"/>
    <property type="match status" value="1"/>
</dbReference>
<evidence type="ECO:0000256" key="1">
    <source>
        <dbReference type="ARBA" id="ARBA00022691"/>
    </source>
</evidence>
<evidence type="ECO:0000256" key="5">
    <source>
        <dbReference type="ARBA" id="ARBA00023115"/>
    </source>
</evidence>
<feature type="chain" id="PRO_5023553552" description="S-adenosylmethionine decarboxylase beta chain" evidence="10">
    <location>
        <begin position="1"/>
        <end position="115"/>
    </location>
</feature>
<dbReference type="Proteomes" id="UP000215367">
    <property type="component" value="Unassembled WGS sequence"/>
</dbReference>
<feature type="chain" id="PRO_5023553551" description="S-adenosylmethionine decarboxylase alpha chain" evidence="10">
    <location>
        <begin position="116"/>
        <end position="169"/>
    </location>
</feature>
<evidence type="ECO:0000256" key="9">
    <source>
        <dbReference type="ARBA" id="ARBA00023317"/>
    </source>
</evidence>
<dbReference type="InterPro" id="IPR042284">
    <property type="entry name" value="AdoMetDC_N"/>
</dbReference>
<dbReference type="InterPro" id="IPR017716">
    <property type="entry name" value="S-AdoMet_deCOase_pro-enz"/>
</dbReference>
<dbReference type="NCBIfam" id="TIGR03330">
    <property type="entry name" value="SAM_DCase_Bsu"/>
    <property type="match status" value="1"/>
</dbReference>
<dbReference type="GO" id="GO:0004014">
    <property type="term" value="F:adenosylmethionine decarboxylase activity"/>
    <property type="evidence" value="ECO:0007669"/>
    <property type="project" value="UniProtKB-UniRule"/>
</dbReference>
<dbReference type="PANTHER" id="PTHR33866">
    <property type="entry name" value="S-ADENOSYLMETHIONINE DECARBOXYLASE PROENZYME"/>
    <property type="match status" value="1"/>
</dbReference>
<keyword evidence="8 10" id="KW-0704">Schiff base</keyword>
<dbReference type="AlphaFoldDB" id="A0A235HJR0"/>
<dbReference type="PANTHER" id="PTHR33866:SF2">
    <property type="entry name" value="S-ADENOSYLMETHIONINE DECARBOXYLASE PROENZYME"/>
    <property type="match status" value="1"/>
</dbReference>
<feature type="active site" description="Schiff-base intermediate with substrate; via pyruvic acid" evidence="10">
    <location>
        <position position="116"/>
    </location>
</feature>
<sequence>MAKTASLFQLGMDLGSDPRKAQTEGQISNRTNVTSGPWKEPQDDRKDHFIVRDGKVCAGTHLIVDLWGAERLDELDHVRSTLIESVEVAGATLLHIHLHHFTPNGGISGVAVLAESHISIHTWPERGYAALDIFMCGDAQPMKAIPVLERAFKPTGVKCDELLRGETGS</sequence>
<dbReference type="EC" id="4.1.1.50" evidence="10"/>
<evidence type="ECO:0000313" key="12">
    <source>
        <dbReference type="EMBL" id="OYD86078.1"/>
    </source>
</evidence>
<feature type="modified residue" description="Pyruvic acid (Ser); by autocatalysis" evidence="10">
    <location>
        <position position="116"/>
    </location>
</feature>
<evidence type="ECO:0000256" key="7">
    <source>
        <dbReference type="ARBA" id="ARBA00023239"/>
    </source>
</evidence>
<organism evidence="12 13">
    <name type="scientific">Azospirillum brasilense</name>
    <dbReference type="NCBI Taxonomy" id="192"/>
    <lineage>
        <taxon>Bacteria</taxon>
        <taxon>Pseudomonadati</taxon>
        <taxon>Pseudomonadota</taxon>
        <taxon>Alphaproteobacteria</taxon>
        <taxon>Rhodospirillales</taxon>
        <taxon>Azospirillaceae</taxon>
        <taxon>Azospirillum</taxon>
    </lineage>
</organism>
<comment type="catalytic activity">
    <reaction evidence="10">
        <text>S-adenosyl-L-methionine + H(+) = S-adenosyl 3-(methylsulfanyl)propylamine + CO2</text>
        <dbReference type="Rhea" id="RHEA:15981"/>
        <dbReference type="ChEBI" id="CHEBI:15378"/>
        <dbReference type="ChEBI" id="CHEBI:16526"/>
        <dbReference type="ChEBI" id="CHEBI:57443"/>
        <dbReference type="ChEBI" id="CHEBI:59789"/>
        <dbReference type="EC" id="4.1.1.50"/>
    </reaction>
</comment>
<keyword evidence="3 10" id="KW-0068">Autocatalytic cleavage</keyword>
<comment type="caution">
    <text evidence="12">The sequence shown here is derived from an EMBL/GenBank/DDBJ whole genome shotgun (WGS) entry which is preliminary data.</text>
</comment>
<comment type="pathway">
    <text evidence="10">Amine and polyamine biosynthesis; S-adenosylmethioninamine biosynthesis; S-adenosylmethioninamine from S-adenosyl-L-methionine: step 1/1.</text>
</comment>
<name>A0A235HJR0_AZOBR</name>
<dbReference type="HAMAP" id="MF_00464">
    <property type="entry name" value="AdoMetDC_1"/>
    <property type="match status" value="1"/>
</dbReference>
<feature type="site" description="Cleavage (non-hydrolytic); by autolysis" evidence="10">
    <location>
        <begin position="115"/>
        <end position="116"/>
    </location>
</feature>
<evidence type="ECO:0000256" key="6">
    <source>
        <dbReference type="ARBA" id="ARBA00023145"/>
    </source>
</evidence>
<keyword evidence="7 10" id="KW-0456">Lyase</keyword>
<feature type="region of interest" description="Disordered" evidence="11">
    <location>
        <begin position="13"/>
        <end position="44"/>
    </location>
</feature>
<gene>
    <name evidence="12" type="primary">speD</name>
    <name evidence="10" type="synonym">speH</name>
    <name evidence="12" type="ORF">CHT98_00435</name>
</gene>
<evidence type="ECO:0000313" key="13">
    <source>
        <dbReference type="Proteomes" id="UP000215367"/>
    </source>
</evidence>
<accession>A0A235HJR0</accession>
<dbReference type="InterPro" id="IPR003826">
    <property type="entry name" value="AdoMetDC_fam_prok"/>
</dbReference>
<comment type="similarity">
    <text evidence="10">Belongs to the prokaryotic AdoMetDC family. Type 1 subfamily.</text>
</comment>
<dbReference type="InterPro" id="IPR042286">
    <property type="entry name" value="AdoMetDC_C"/>
</dbReference>
<evidence type="ECO:0000256" key="3">
    <source>
        <dbReference type="ARBA" id="ARBA00022813"/>
    </source>
</evidence>
<keyword evidence="2 10" id="KW-0210">Decarboxylase</keyword>
<evidence type="ECO:0000256" key="8">
    <source>
        <dbReference type="ARBA" id="ARBA00023270"/>
    </source>
</evidence>
<feature type="compositionally biased region" description="Polar residues" evidence="11">
    <location>
        <begin position="23"/>
        <end position="35"/>
    </location>
</feature>
<comment type="cofactor">
    <cofactor evidence="10">
        <name>pyruvate</name>
        <dbReference type="ChEBI" id="CHEBI:15361"/>
    </cofactor>
    <text evidence="10">Binds 1 pyruvoyl group covalently per subunit.</text>
</comment>
<dbReference type="GO" id="GO:0005829">
    <property type="term" value="C:cytosol"/>
    <property type="evidence" value="ECO:0007669"/>
    <property type="project" value="TreeGrafter"/>
</dbReference>
<feature type="active site" description="Proton acceptor; for processing activity" evidence="10">
    <location>
        <position position="121"/>
    </location>
</feature>
<keyword evidence="1 10" id="KW-0949">S-adenosyl-L-methionine</keyword>
<keyword evidence="9 10" id="KW-0670">Pyruvate</keyword>
<feature type="active site" description="Proton donor; for catalytic activity" evidence="10">
    <location>
        <position position="136"/>
    </location>
</feature>
<dbReference type="EMBL" id="NOWT01000001">
    <property type="protein sequence ID" value="OYD86078.1"/>
    <property type="molecule type" value="Genomic_DNA"/>
</dbReference>
<evidence type="ECO:0000256" key="4">
    <source>
        <dbReference type="ARBA" id="ARBA00023066"/>
    </source>
</evidence>
<dbReference type="Gene3D" id="3.30.360.110">
    <property type="entry name" value="S-adenosylmethionine decarboxylase domain"/>
    <property type="match status" value="1"/>
</dbReference>
<protein>
    <recommendedName>
        <fullName evidence="10">S-adenosylmethionine decarboxylase proenzyme</fullName>
        <shortName evidence="10">AdoMetDC</shortName>
        <shortName evidence="10">SAMDC</shortName>
        <ecNumber evidence="10">4.1.1.50</ecNumber>
    </recommendedName>
    <component>
        <recommendedName>
            <fullName evidence="10">S-adenosylmethionine decarboxylase beta chain</fullName>
        </recommendedName>
    </component>
    <component>
        <recommendedName>
            <fullName evidence="10">S-adenosylmethionine decarboxylase alpha chain</fullName>
        </recommendedName>
    </component>
</protein>
<reference evidence="12 13" key="1">
    <citation type="submission" date="2017-07" db="EMBL/GenBank/DDBJ databases">
        <title>Whole genome sequence of Azospirillum brasilense 2A1, a potential biofertilizer strain.</title>
        <authorList>
            <person name="Fontana C.A."/>
            <person name="Toffoli L.M."/>
            <person name="Salazar S.M."/>
            <person name="Puglisi E."/>
            <person name="Pedraza R."/>
            <person name="Bassi D."/>
            <person name="Cocconcelli P.S."/>
        </authorList>
    </citation>
    <scope>NUCLEOTIDE SEQUENCE [LARGE SCALE GENOMIC DNA]</scope>
    <source>
        <strain evidence="12 13">2A1</strain>
    </source>
</reference>
<dbReference type="SUPFAM" id="SSF56276">
    <property type="entry name" value="S-adenosylmethionine decarboxylase"/>
    <property type="match status" value="1"/>
</dbReference>